<dbReference type="InterPro" id="IPR009011">
    <property type="entry name" value="Man6P_isomerase_rcpt-bd_dom_sf"/>
</dbReference>
<reference evidence="11" key="1">
    <citation type="submission" date="2009-08" db="EMBL/GenBank/DDBJ databases">
        <title>Annotation of Salpingoeca rosetta.</title>
        <authorList>
            <consortium name="The Broad Institute Genome Sequencing Platform"/>
            <person name="Russ C."/>
            <person name="Cuomo C."/>
            <person name="Burger G."/>
            <person name="Gray M.W."/>
            <person name="Holland P.W.H."/>
            <person name="King N."/>
            <person name="Lang F.B.F."/>
            <person name="Roger A.J."/>
            <person name="Ruiz-Trillo I."/>
            <person name="Young S.K."/>
            <person name="Zeng Q."/>
            <person name="Gargeya S."/>
            <person name="Alvarado L."/>
            <person name="Berlin A."/>
            <person name="Chapman S.B."/>
            <person name="Chen Z."/>
            <person name="Freedman E."/>
            <person name="Gellesch M."/>
            <person name="Goldberg J."/>
            <person name="Griggs A."/>
            <person name="Gujja S."/>
            <person name="Heilman E."/>
            <person name="Heiman D."/>
            <person name="Howarth C."/>
            <person name="Mehta T."/>
            <person name="Neiman D."/>
            <person name="Pearson M."/>
            <person name="Roberts A."/>
            <person name="Saif S."/>
            <person name="Shea T."/>
            <person name="Shenoy N."/>
            <person name="Sisk P."/>
            <person name="Stolte C."/>
            <person name="Sykes S."/>
            <person name="White J."/>
            <person name="Yandava C."/>
            <person name="Haas B."/>
            <person name="Nusbaum C."/>
            <person name="Birren B."/>
        </authorList>
    </citation>
    <scope>NUCLEOTIDE SEQUENCE [LARGE SCALE GENOMIC DNA]</scope>
    <source>
        <strain evidence="11">ATCC 50818</strain>
    </source>
</reference>
<dbReference type="InterPro" id="IPR000479">
    <property type="entry name" value="CIMR_rpt"/>
</dbReference>
<name>F2UNM6_SALR5</name>
<evidence type="ECO:0000313" key="11">
    <source>
        <dbReference type="EMBL" id="EGD79231.1"/>
    </source>
</evidence>
<dbReference type="GO" id="GO:0010008">
    <property type="term" value="C:endosome membrane"/>
    <property type="evidence" value="ECO:0007669"/>
    <property type="project" value="UniProtKB-SubCell"/>
</dbReference>
<dbReference type="RefSeq" id="XP_004989316.1">
    <property type="nucleotide sequence ID" value="XM_004989259.1"/>
</dbReference>
<dbReference type="STRING" id="946362.F2UNM6"/>
<dbReference type="Gene3D" id="2.70.130.10">
    <property type="entry name" value="Mannose-6-phosphate receptor binding domain"/>
    <property type="match status" value="9"/>
</dbReference>
<keyword evidence="3 8" id="KW-0812">Transmembrane</keyword>
<accession>F2UNM6</accession>
<keyword evidence="6 8" id="KW-0472">Membrane</keyword>
<protein>
    <recommendedName>
        <fullName evidence="10">MRH domain-containing protein</fullName>
    </recommendedName>
</protein>
<keyword evidence="4 9" id="KW-0732">Signal</keyword>
<dbReference type="eggNOG" id="KOG4504">
    <property type="taxonomic scope" value="Eukaryota"/>
</dbReference>
<feature type="domain" description="MRH" evidence="10">
    <location>
        <begin position="1256"/>
        <end position="1391"/>
    </location>
</feature>
<feature type="domain" description="MRH" evidence="10">
    <location>
        <begin position="339"/>
        <end position="473"/>
    </location>
</feature>
<feature type="domain" description="MRH" evidence="10">
    <location>
        <begin position="754"/>
        <end position="958"/>
    </location>
</feature>
<evidence type="ECO:0000259" key="10">
    <source>
        <dbReference type="PROSITE" id="PS51914"/>
    </source>
</evidence>
<evidence type="ECO:0000313" key="12">
    <source>
        <dbReference type="Proteomes" id="UP000007799"/>
    </source>
</evidence>
<feature type="domain" description="MRH" evidence="10">
    <location>
        <begin position="624"/>
        <end position="751"/>
    </location>
</feature>
<dbReference type="OrthoDB" id="4504960at2759"/>
<dbReference type="PANTHER" id="PTHR15071:SF0">
    <property type="entry name" value="MANNOSE 6-PHOSPHATE RECEPTOR-LIKE PROTEIN 1"/>
    <property type="match status" value="1"/>
</dbReference>
<feature type="chain" id="PRO_5003290843" description="MRH domain-containing protein" evidence="9">
    <location>
        <begin position="31"/>
        <end position="1474"/>
    </location>
</feature>
<dbReference type="PROSITE" id="PS51914">
    <property type="entry name" value="MRH"/>
    <property type="match status" value="8"/>
</dbReference>
<evidence type="ECO:0000256" key="3">
    <source>
        <dbReference type="ARBA" id="ARBA00022692"/>
    </source>
</evidence>
<gene>
    <name evidence="11" type="ORF">PTSG_09952</name>
</gene>
<dbReference type="SMART" id="SM01404">
    <property type="entry name" value="CIMR"/>
    <property type="match status" value="8"/>
</dbReference>
<comment type="subcellular location">
    <subcellularLocation>
        <location evidence="1">Endomembrane system</location>
    </subcellularLocation>
</comment>
<dbReference type="GO" id="GO:0000139">
    <property type="term" value="C:Golgi membrane"/>
    <property type="evidence" value="ECO:0007669"/>
    <property type="project" value="UniProtKB-SubCell"/>
</dbReference>
<evidence type="ECO:0000256" key="2">
    <source>
        <dbReference type="ARBA" id="ARBA00022448"/>
    </source>
</evidence>
<dbReference type="Pfam" id="PF00878">
    <property type="entry name" value="CIMR"/>
    <property type="match status" value="8"/>
</dbReference>
<dbReference type="GO" id="GO:0038023">
    <property type="term" value="F:signaling receptor activity"/>
    <property type="evidence" value="ECO:0007669"/>
    <property type="project" value="InterPro"/>
</dbReference>
<dbReference type="Proteomes" id="UP000007799">
    <property type="component" value="Unassembled WGS sequence"/>
</dbReference>
<feature type="signal peptide" evidence="9">
    <location>
        <begin position="1"/>
        <end position="30"/>
    </location>
</feature>
<evidence type="ECO:0000256" key="8">
    <source>
        <dbReference type="SAM" id="Phobius"/>
    </source>
</evidence>
<keyword evidence="7" id="KW-1015">Disulfide bond</keyword>
<feature type="domain" description="MRH" evidence="10">
    <location>
        <begin position="182"/>
        <end position="333"/>
    </location>
</feature>
<feature type="domain" description="MRH" evidence="10">
    <location>
        <begin position="964"/>
        <end position="1098"/>
    </location>
</feature>
<evidence type="ECO:0000256" key="5">
    <source>
        <dbReference type="ARBA" id="ARBA00022989"/>
    </source>
</evidence>
<dbReference type="InterPro" id="IPR044865">
    <property type="entry name" value="MRH_dom"/>
</dbReference>
<feature type="transmembrane region" description="Helical" evidence="8">
    <location>
        <begin position="1414"/>
        <end position="1437"/>
    </location>
</feature>
<evidence type="ECO:0000256" key="7">
    <source>
        <dbReference type="ARBA" id="ARBA00023157"/>
    </source>
</evidence>
<organism evidence="12">
    <name type="scientific">Salpingoeca rosetta (strain ATCC 50818 / BSB-021)</name>
    <dbReference type="NCBI Taxonomy" id="946362"/>
    <lineage>
        <taxon>Eukaryota</taxon>
        <taxon>Choanoflagellata</taxon>
        <taxon>Craspedida</taxon>
        <taxon>Salpingoecidae</taxon>
        <taxon>Salpingoeca</taxon>
    </lineage>
</organism>
<evidence type="ECO:0000256" key="9">
    <source>
        <dbReference type="SAM" id="SignalP"/>
    </source>
</evidence>
<dbReference type="PANTHER" id="PTHR15071">
    <property type="entry name" value="MANNOSE-6-PHOSPHATE RECEPTOR FAMILY MEMBER"/>
    <property type="match status" value="1"/>
</dbReference>
<keyword evidence="12" id="KW-1185">Reference proteome</keyword>
<sequence>MMALPMLRPRAVVLLAVAWCLAASTAVSHAQEDCSFTVKQRTYHLADLRGDPSSYHEVDNQRLKVEADVTLCQGLGVSGCQGAVVCIRKLDGSNPTPAGDPSNGTFELVDPTDPDFGARLIYPPAQGQTLGVHFVFTCGVGVGEPVLMERFDEDASDHGYAYYVVQWATDEMCSGAPPAKQENCQATDTATGTEYDLSALVRNKNNWVAVDVLESNKHHYEINVCRSLVITDEIKGTTCETNEGTAICKSDVQPDGTHTHSMSLGWSAKPIFRAGKLSIETSFGDECPAGFKSDAVIDFICDVNAGSGHPTLREVTDQCLYVFAWRSSVACPVKDETGNNCKVTDKATGKTYDLTSLNLNKKPYTIAADDYTYEFNVCGDIPAGGHHDCVATGACQIPKDGSHVYNLGQANPTLTYSRETLTLEYTGGDPCGGQRRKTIITFHCTDGDDKYEVVESTPCVYEIEFFTAAACGLDSDLLECVVTDDQTGEQYDLSSLTRTGGSNWRMAKDSHTTDEIELNVCAPLVYSGDTAACPADAAVCGISGIPNRPANSHLGLPADPVVRDGILTIDFPAKDGQCGATTLLLHCSDTQDAPQHLMTSDDGCSVTLQWNTPAACPLNAASGQNCMVTDPDTTVDGGEDGSTYFVSLCSPLDRTATCAHGDNAACVSHKTESHGIGQANDVLHILDGTLFAKYTMGVSCEDGNELSSTVILFECDPSYTGDEDNALYFSRRDQDSCTFEFVWKTRLACDAPTFECIVEDDDGNVYDLSPLAKPQSNWLATGSDGASFYEVNICRTINDNVGSSCLRSRDAACQRTPSGSYALGKPAAPKANWKALDTRDDTTYEYELNVCHNLIRPVDNDPTDKCRGAAACQTKPGDTSFPNYPIGLLDSPPSLVRGNIELTYTMDSLAPDNCGSNRRKATITFSCLPGTLGSPMFDYEDETCHYYFVWETSAACSTWTTVGSQCEVTDPISLLTFNLRNWASETGVIEIDVPDSTAQLLIAVCGVVPNCDGAGACLISEKGDRINIGSTSQALTFADNELRLTYNNGAKCLEDSSANMTTILTFVCPDDIRANTTQYRVYDCNTYVIIPTDRACRRRREASCVVTDPDTGAAYDLSPLEKAAESHSNWIVDVKDKKHKFEYILNVCHSLNEQVPPTGCDETAGVCQIEGDNRYNLGGVASPSIENGTLVIEYTNGDSDRCPWGKYRRTRIEFTCDETAGLGQPVYVSEDDDLCEYMFTWASSAACPVRAPSVGDSCAVTDPATDTTFDLNDIDASSLTATDDMASYKFGLCSALGGGCAGDADSGLCMTRNGGSHVSLGKANGHLMVREGLVYLVYRNGSDCPYSPHTPYSAEIRFVCRPCEPDELIPQSVQGVCRTSFTFFTANSGLCGDIKGNCTSPNGRSSKHGANTGAVAAGVLIPLLLVGGGAAFYFLYWRRRSRQVAFMPMSVVSSHFDNNDAFDEDADDDDPLDL</sequence>
<dbReference type="EMBL" id="GL832984">
    <property type="protein sequence ID" value="EGD79231.1"/>
    <property type="molecule type" value="Genomic_DNA"/>
</dbReference>
<dbReference type="GeneID" id="16069860"/>
<dbReference type="KEGG" id="sre:PTSG_09952"/>
<dbReference type="GO" id="GO:0005537">
    <property type="term" value="F:D-mannose binding"/>
    <property type="evidence" value="ECO:0007669"/>
    <property type="project" value="InterPro"/>
</dbReference>
<feature type="domain" description="MRH" evidence="10">
    <location>
        <begin position="478"/>
        <end position="618"/>
    </location>
</feature>
<keyword evidence="2" id="KW-0813">Transport</keyword>
<dbReference type="InParanoid" id="F2UNM6"/>
<dbReference type="SUPFAM" id="SSF50911">
    <property type="entry name" value="Mannose 6-phosphate receptor domain"/>
    <property type="match status" value="9"/>
</dbReference>
<evidence type="ECO:0000256" key="6">
    <source>
        <dbReference type="ARBA" id="ARBA00023136"/>
    </source>
</evidence>
<proteinExistence type="predicted"/>
<evidence type="ECO:0000256" key="4">
    <source>
        <dbReference type="ARBA" id="ARBA00022729"/>
    </source>
</evidence>
<feature type="domain" description="MRH" evidence="10">
    <location>
        <begin position="1102"/>
        <end position="1249"/>
    </location>
</feature>
<dbReference type="GO" id="GO:0007041">
    <property type="term" value="P:lysosomal transport"/>
    <property type="evidence" value="ECO:0007669"/>
    <property type="project" value="InterPro"/>
</dbReference>
<keyword evidence="5 8" id="KW-1133">Transmembrane helix</keyword>
<evidence type="ECO:0000256" key="1">
    <source>
        <dbReference type="ARBA" id="ARBA00004308"/>
    </source>
</evidence>